<dbReference type="GO" id="GO:0005506">
    <property type="term" value="F:iron ion binding"/>
    <property type="evidence" value="ECO:0007669"/>
    <property type="project" value="UniProtKB-UniRule"/>
</dbReference>
<dbReference type="SFLD" id="SFLDF00342">
    <property type="entry name" value="cyclic_dehypoxanthine_futalosi"/>
    <property type="match status" value="1"/>
</dbReference>
<organism evidence="10 11">
    <name type="scientific">Mitsuokella multacida DSM 20544</name>
    <dbReference type="NCBI Taxonomy" id="500635"/>
    <lineage>
        <taxon>Bacteria</taxon>
        <taxon>Bacillati</taxon>
        <taxon>Bacillota</taxon>
        <taxon>Negativicutes</taxon>
        <taxon>Selenomonadales</taxon>
        <taxon>Selenomonadaceae</taxon>
        <taxon>Mitsuokella</taxon>
    </lineage>
</organism>
<dbReference type="SMART" id="SM00729">
    <property type="entry name" value="Elp3"/>
    <property type="match status" value="1"/>
</dbReference>
<name>C9KQI3_9FIRM</name>
<comment type="cofactor">
    <cofactor evidence="6 7">
        <name>[4Fe-4S] cluster</name>
        <dbReference type="ChEBI" id="CHEBI:49883"/>
    </cofactor>
    <text evidence="6 7">Binds 1 [4Fe-4S] cluster. The cluster is coordinated with 3 cysteines and an exchangeable S-adenosyl-L-methionine.</text>
</comment>
<dbReference type="SFLD" id="SFLDS00029">
    <property type="entry name" value="Radical_SAM"/>
    <property type="match status" value="1"/>
</dbReference>
<comment type="caution">
    <text evidence="10">The sequence shown here is derived from an EMBL/GenBank/DDBJ whole genome shotgun (WGS) entry which is preliminary data.</text>
</comment>
<dbReference type="CDD" id="cd01335">
    <property type="entry name" value="Radical_SAM"/>
    <property type="match status" value="1"/>
</dbReference>
<dbReference type="InterPro" id="IPR058240">
    <property type="entry name" value="rSAM_sf"/>
</dbReference>
<dbReference type="InterPro" id="IPR007197">
    <property type="entry name" value="rSAM"/>
</dbReference>
<reference evidence="10" key="1">
    <citation type="submission" date="2009-09" db="EMBL/GenBank/DDBJ databases">
        <authorList>
            <person name="Weinstock G."/>
            <person name="Sodergren E."/>
            <person name="Clifton S."/>
            <person name="Fulton L."/>
            <person name="Fulton B."/>
            <person name="Courtney L."/>
            <person name="Fronick C."/>
            <person name="Harrison M."/>
            <person name="Strong C."/>
            <person name="Farmer C."/>
            <person name="Delahaunty K."/>
            <person name="Markovic C."/>
            <person name="Hall O."/>
            <person name="Minx P."/>
            <person name="Tomlinson C."/>
            <person name="Mitreva M."/>
            <person name="Nelson J."/>
            <person name="Hou S."/>
            <person name="Wollam A."/>
            <person name="Pepin K.H."/>
            <person name="Johnson M."/>
            <person name="Bhonagiri V."/>
            <person name="Nash W.E."/>
            <person name="Warren W."/>
            <person name="Chinwalla A."/>
            <person name="Mardis E.R."/>
            <person name="Wilson R.K."/>
        </authorList>
    </citation>
    <scope>NUCLEOTIDE SEQUENCE [LARGE SCALE GENOMIC DNA]</scope>
    <source>
        <strain evidence="10">DSM 20544</strain>
    </source>
</reference>
<keyword evidence="5 6" id="KW-0411">Iron-sulfur</keyword>
<dbReference type="InterPro" id="IPR013785">
    <property type="entry name" value="Aldolase_TIM"/>
</dbReference>
<feature type="binding site" evidence="8">
    <location>
        <position position="182"/>
    </location>
    <ligand>
        <name>S-adenosyl-L-methionine</name>
        <dbReference type="ChEBI" id="CHEBI:59789"/>
    </ligand>
</feature>
<proteinExistence type="inferred from homology"/>
<keyword evidence="6" id="KW-0474">Menaquinone biosynthesis</keyword>
<evidence type="ECO:0000256" key="2">
    <source>
        <dbReference type="ARBA" id="ARBA00022691"/>
    </source>
</evidence>
<dbReference type="PANTHER" id="PTHR43076">
    <property type="entry name" value="FO SYNTHASE (COFH)"/>
    <property type="match status" value="1"/>
</dbReference>
<dbReference type="PROSITE" id="PS51918">
    <property type="entry name" value="RADICAL_SAM"/>
    <property type="match status" value="1"/>
</dbReference>
<dbReference type="GO" id="GO:0051539">
    <property type="term" value="F:4 iron, 4 sulfur cluster binding"/>
    <property type="evidence" value="ECO:0007669"/>
    <property type="project" value="UniProtKB-KW"/>
</dbReference>
<dbReference type="InterPro" id="IPR045567">
    <property type="entry name" value="CofH/MnqC-like_C"/>
</dbReference>
<dbReference type="Gene3D" id="3.20.20.70">
    <property type="entry name" value="Aldolase class I"/>
    <property type="match status" value="1"/>
</dbReference>
<dbReference type="SFLD" id="SFLDG01064">
    <property type="entry name" value="F420__menaquinone_cofactor_bio"/>
    <property type="match status" value="1"/>
</dbReference>
<dbReference type="HOGENOM" id="CLU_040406_1_0_9"/>
<keyword evidence="2 6" id="KW-0949">S-adenosyl-L-methionine</keyword>
<evidence type="ECO:0000256" key="1">
    <source>
        <dbReference type="ARBA" id="ARBA00022485"/>
    </source>
</evidence>
<dbReference type="SUPFAM" id="SSF102114">
    <property type="entry name" value="Radical SAM enzymes"/>
    <property type="match status" value="1"/>
</dbReference>
<comment type="function">
    <text evidence="6">Radical SAM enzyme that catalyzes the addition of the adenosyl radical to the double bond of 3-[(1-carboxyvinyl)oxy]benzoate, leading to aminodeoxyfutalosine (AFL), a key intermediate in the formation of menaquinone (MK, vitamin K2) from chorismate.</text>
</comment>
<evidence type="ECO:0000256" key="3">
    <source>
        <dbReference type="ARBA" id="ARBA00022723"/>
    </source>
</evidence>
<dbReference type="InterPro" id="IPR022432">
    <property type="entry name" value="MqnE"/>
</dbReference>
<sequence length="372" mass="41545">MRGIDMKQIEAARARAAAGERLSLEDALALYEDNDLLFLADCARKAKERKSGHCVYYTVNRHINLTNICSSNCPLCAFQVEAGDARGFVMEPDDIERVLAKAKETPNLSEIHIVSALHPDKPFSYYRAVVRQVKAALPDADVKAFTPVEIVNFAKMTGKSIREILTLLKEDGLDSLPGGGAEILSDRVRQIICPKKATTAEWIETMKTAHSLGIRTNASIMYGHVETIEERLQHLITIREIQDETGGFQAFMLFPFHPAHTKLGEEYHLQRVGAWEDMKMMALSRLILDNIDHVKAFWIMLTMPVAQLALGFGADDLDGTIGEEKIIHAAGARTKPGITRTQLEKIIREAGYEPVERDTFYRPIGGREEQGV</sequence>
<protein>
    <recommendedName>
        <fullName evidence="6">Aminodeoxyfutalosine synthase</fullName>
        <shortName evidence="6">AFL synthase</shortName>
        <shortName evidence="6">Aminofutalosine synthase</shortName>
        <ecNumber evidence="6">2.5.1.120</ecNumber>
    </recommendedName>
    <alternativeName>
        <fullName evidence="6">Menaquinone biosynthetic enzyme MqnE</fullName>
    </alternativeName>
</protein>
<dbReference type="GO" id="GO:0009234">
    <property type="term" value="P:menaquinone biosynthetic process"/>
    <property type="evidence" value="ECO:0007669"/>
    <property type="project" value="UniProtKB-UniRule"/>
</dbReference>
<evidence type="ECO:0000256" key="4">
    <source>
        <dbReference type="ARBA" id="ARBA00023004"/>
    </source>
</evidence>
<comment type="pathway">
    <text evidence="6">Quinol/quinone metabolism; menaquinone biosynthesis.</text>
</comment>
<evidence type="ECO:0000259" key="9">
    <source>
        <dbReference type="PROSITE" id="PS51918"/>
    </source>
</evidence>
<comment type="similarity">
    <text evidence="6">Belongs to the radical SAM superfamily. MqnE family.</text>
</comment>
<dbReference type="AlphaFoldDB" id="C9KQI3"/>
<evidence type="ECO:0000256" key="6">
    <source>
        <dbReference type="HAMAP-Rule" id="MF_00993"/>
    </source>
</evidence>
<dbReference type="SFLD" id="SFLDF00343">
    <property type="entry name" value="aminofutalosine_synthase_(mqnE"/>
    <property type="match status" value="1"/>
</dbReference>
<dbReference type="PATRIC" id="fig|500635.8.peg.2105"/>
<evidence type="ECO:0000313" key="11">
    <source>
        <dbReference type="Proteomes" id="UP000003671"/>
    </source>
</evidence>
<feature type="binding site" evidence="6 7">
    <location>
        <position position="69"/>
    </location>
    <ligand>
        <name>[4Fe-4S] cluster</name>
        <dbReference type="ChEBI" id="CHEBI:49883"/>
        <note>4Fe-4S-S-AdoMet</note>
    </ligand>
</feature>
<dbReference type="EMBL" id="ABWK02000023">
    <property type="protein sequence ID" value="EEX67974.1"/>
    <property type="molecule type" value="Genomic_DNA"/>
</dbReference>
<dbReference type="NCBIfam" id="TIGR00423">
    <property type="entry name" value="CofH family radical SAM protein"/>
    <property type="match status" value="1"/>
</dbReference>
<evidence type="ECO:0000313" key="10">
    <source>
        <dbReference type="EMBL" id="EEX67974.1"/>
    </source>
</evidence>
<keyword evidence="6" id="KW-0808">Transferase</keyword>
<dbReference type="Proteomes" id="UP000003671">
    <property type="component" value="Unassembled WGS sequence"/>
</dbReference>
<keyword evidence="11" id="KW-1185">Reference proteome</keyword>
<dbReference type="InterPro" id="IPR020050">
    <property type="entry name" value="FO_synthase_su2"/>
</dbReference>
<dbReference type="Pfam" id="PF04055">
    <property type="entry name" value="Radical_SAM"/>
    <property type="match status" value="1"/>
</dbReference>
<dbReference type="UniPathway" id="UPA00079"/>
<comment type="catalytic activity">
    <reaction evidence="6">
        <text>3-[(1-carboxyvinyl)-oxy]benzoate + S-adenosyl-L-methionine + H2O = 6-amino-6-deoxyfutalosine + hydrogencarbonate + L-methionine + H(+)</text>
        <dbReference type="Rhea" id="RHEA:33075"/>
        <dbReference type="ChEBI" id="CHEBI:15377"/>
        <dbReference type="ChEBI" id="CHEBI:15378"/>
        <dbReference type="ChEBI" id="CHEBI:17544"/>
        <dbReference type="ChEBI" id="CHEBI:57844"/>
        <dbReference type="ChEBI" id="CHEBI:59789"/>
        <dbReference type="ChEBI" id="CHEBI:64286"/>
        <dbReference type="ChEBI" id="CHEBI:76981"/>
        <dbReference type="EC" id="2.5.1.120"/>
    </reaction>
</comment>
<dbReference type="SFLD" id="SFLDG01389">
    <property type="entry name" value="menaquinone_synthsis_involved"/>
    <property type="match status" value="1"/>
</dbReference>
<dbReference type="HAMAP" id="MF_00993">
    <property type="entry name" value="MqnE"/>
    <property type="match status" value="1"/>
</dbReference>
<dbReference type="InterPro" id="IPR006638">
    <property type="entry name" value="Elp3/MiaA/NifB-like_rSAM"/>
</dbReference>
<dbReference type="PIRSF" id="PIRSF004762">
    <property type="entry name" value="CHP00423"/>
    <property type="match status" value="1"/>
</dbReference>
<dbReference type="eggNOG" id="COG1060">
    <property type="taxonomic scope" value="Bacteria"/>
</dbReference>
<accession>C9KQI3</accession>
<feature type="binding site" evidence="6 7">
    <location>
        <position position="76"/>
    </location>
    <ligand>
        <name>[4Fe-4S] cluster</name>
        <dbReference type="ChEBI" id="CHEBI:49883"/>
        <note>4Fe-4S-S-AdoMet</note>
    </ligand>
</feature>
<dbReference type="InterPro" id="IPR034405">
    <property type="entry name" value="F420"/>
</dbReference>
<feature type="domain" description="Radical SAM core" evidence="9">
    <location>
        <begin position="55"/>
        <end position="292"/>
    </location>
</feature>
<dbReference type="EC" id="2.5.1.120" evidence="6"/>
<evidence type="ECO:0000256" key="7">
    <source>
        <dbReference type="PIRSR" id="PIRSR004762-1"/>
    </source>
</evidence>
<dbReference type="Pfam" id="PF19288">
    <property type="entry name" value="CofH_C"/>
    <property type="match status" value="1"/>
</dbReference>
<dbReference type="STRING" id="500635.MITSMUL_05500"/>
<keyword evidence="4 6" id="KW-0408">Iron</keyword>
<dbReference type="GO" id="GO:0044689">
    <property type="term" value="F:7,8-didemethyl-8-hydroxy-5-deazariboflavin synthase activity"/>
    <property type="evidence" value="ECO:0007669"/>
    <property type="project" value="TreeGrafter"/>
</dbReference>
<dbReference type="PANTHER" id="PTHR43076:SF7">
    <property type="entry name" value="AMINODEOXYFUTALOSINE SYNTHASE"/>
    <property type="match status" value="1"/>
</dbReference>
<keyword evidence="1 6" id="KW-0004">4Fe-4S</keyword>
<dbReference type="GO" id="GO:0102573">
    <property type="term" value="F:aminodeoxyfutalosine synthase activity"/>
    <property type="evidence" value="ECO:0007669"/>
    <property type="project" value="UniProtKB-EC"/>
</dbReference>
<evidence type="ECO:0000256" key="5">
    <source>
        <dbReference type="ARBA" id="ARBA00023014"/>
    </source>
</evidence>
<evidence type="ECO:0000256" key="8">
    <source>
        <dbReference type="PIRSR" id="PIRSR004762-2"/>
    </source>
</evidence>
<gene>
    <name evidence="6" type="primary">mqnE</name>
    <name evidence="10" type="ORF">MITSMUL_05500</name>
</gene>
<keyword evidence="3 6" id="KW-0479">Metal-binding</keyword>
<feature type="binding site" evidence="6 7">
    <location>
        <position position="73"/>
    </location>
    <ligand>
        <name>[4Fe-4S] cluster</name>
        <dbReference type="ChEBI" id="CHEBI:49883"/>
        <note>4Fe-4S-S-AdoMet</note>
    </ligand>
</feature>